<comment type="caution">
    <text evidence="4">The sequence shown here is derived from an EMBL/GenBank/DDBJ whole genome shotgun (WGS) entry which is preliminary data.</text>
</comment>
<dbReference type="EMBL" id="JBFTWV010000051">
    <property type="protein sequence ID" value="KAL2793960.1"/>
    <property type="molecule type" value="Genomic_DNA"/>
</dbReference>
<dbReference type="PANTHER" id="PTHR42034">
    <property type="entry name" value="CHROMOSOME 7, WHOLE GENOME SHOTGUN SEQUENCE-RELATED"/>
    <property type="match status" value="1"/>
</dbReference>
<dbReference type="Gene3D" id="3.30.559.10">
    <property type="entry name" value="Chloramphenicol acetyltransferase-like domain"/>
    <property type="match status" value="1"/>
</dbReference>
<organism evidence="4 5">
    <name type="scientific">Aspergillus keveii</name>
    <dbReference type="NCBI Taxonomy" id="714993"/>
    <lineage>
        <taxon>Eukaryota</taxon>
        <taxon>Fungi</taxon>
        <taxon>Dikarya</taxon>
        <taxon>Ascomycota</taxon>
        <taxon>Pezizomycotina</taxon>
        <taxon>Eurotiomycetes</taxon>
        <taxon>Eurotiomycetidae</taxon>
        <taxon>Eurotiales</taxon>
        <taxon>Aspergillaceae</taxon>
        <taxon>Aspergillus</taxon>
        <taxon>Aspergillus subgen. Nidulantes</taxon>
    </lineage>
</organism>
<keyword evidence="1" id="KW-0808">Transferase</keyword>
<evidence type="ECO:0000259" key="3">
    <source>
        <dbReference type="Pfam" id="PF16911"/>
    </source>
</evidence>
<dbReference type="PANTHER" id="PTHR42034:SF1">
    <property type="entry name" value="CONDENSATION DOMAIN-CONTAINING PROTEIN"/>
    <property type="match status" value="1"/>
</dbReference>
<keyword evidence="2" id="KW-0012">Acyltransferase</keyword>
<evidence type="ECO:0000313" key="5">
    <source>
        <dbReference type="Proteomes" id="UP001610563"/>
    </source>
</evidence>
<evidence type="ECO:0000313" key="4">
    <source>
        <dbReference type="EMBL" id="KAL2793960.1"/>
    </source>
</evidence>
<gene>
    <name evidence="4" type="ORF">BJX66DRAFT_305175</name>
</gene>
<accession>A0ABR4G4K9</accession>
<protein>
    <recommendedName>
        <fullName evidence="3">Phthiocerol/phthiodiolone dimycocerosyl transferase C-terminal domain-containing protein</fullName>
    </recommendedName>
</protein>
<dbReference type="Gene3D" id="3.30.559.30">
    <property type="entry name" value="Nonribosomal peptide synthetase, condensation domain"/>
    <property type="match status" value="1"/>
</dbReference>
<name>A0ABR4G4K9_9EURO</name>
<dbReference type="Pfam" id="PF16911">
    <property type="entry name" value="PapA_C"/>
    <property type="match status" value="1"/>
</dbReference>
<evidence type="ECO:0000256" key="2">
    <source>
        <dbReference type="ARBA" id="ARBA00023315"/>
    </source>
</evidence>
<dbReference type="Proteomes" id="UP001610563">
    <property type="component" value="Unassembled WGS sequence"/>
</dbReference>
<sequence>MPTLRKSEAEADLDISKIVYHFPSVAMAFSWTQASQTHWERSLGGMEEYLAIASNTPVSVANGRQQYTIFSALKLNLTLPNADTEASLRHAWKQLRHEQPQVAIAIDINQKKMSYDVPDESALEEWLSSTFIVSPVSSADELYRTAGGITHCTLYYIPASSELVFRAPHAHIDGMGTIHLWDSYLSALAAPVADVRFGDENVRLAPTVPEILGKTSPPTEEEVSKASATLLEYVTKLPAMGTPSRVGRAAASFKECRTTELVLSVKTTSVIIAACKERGISVTSAVHAAYISTIARHLDPECDQSRYTTISPFSLRPYLPPPYNTRHYAAIFCYTPVPFSIEMPASFSEIASALNKSYRTRLKDHPEFVELTGPYTHMVAQLVQSPEGTTAPIPTDAMVSSLGIIENNLKRSYGDAVTVTSFKMAIDVVDGMSAMHVFTFDGQLRAVYSSNDGSEDPSQIETYLAEVEGILNEELLGLRRPL</sequence>
<keyword evidence="5" id="KW-1185">Reference proteome</keyword>
<evidence type="ECO:0000256" key="1">
    <source>
        <dbReference type="ARBA" id="ARBA00022679"/>
    </source>
</evidence>
<feature type="domain" description="Phthiocerol/phthiodiolone dimycocerosyl transferase C-terminal" evidence="3">
    <location>
        <begin position="257"/>
        <end position="444"/>
    </location>
</feature>
<dbReference type="InterPro" id="IPR023213">
    <property type="entry name" value="CAT-like_dom_sf"/>
</dbReference>
<reference evidence="4 5" key="1">
    <citation type="submission" date="2024-07" db="EMBL/GenBank/DDBJ databases">
        <title>Section-level genome sequencing and comparative genomics of Aspergillus sections Usti and Cavernicolus.</title>
        <authorList>
            <consortium name="Lawrence Berkeley National Laboratory"/>
            <person name="Nybo J.L."/>
            <person name="Vesth T.C."/>
            <person name="Theobald S."/>
            <person name="Frisvad J.C."/>
            <person name="Larsen T.O."/>
            <person name="Kjaerboelling I."/>
            <person name="Rothschild-Mancinelli K."/>
            <person name="Lyhne E.K."/>
            <person name="Kogle M.E."/>
            <person name="Barry K."/>
            <person name="Clum A."/>
            <person name="Na H."/>
            <person name="Ledsgaard L."/>
            <person name="Lin J."/>
            <person name="Lipzen A."/>
            <person name="Kuo A."/>
            <person name="Riley R."/>
            <person name="Mondo S."/>
            <person name="Labutti K."/>
            <person name="Haridas S."/>
            <person name="Pangalinan J."/>
            <person name="Salamov A.A."/>
            <person name="Simmons B.A."/>
            <person name="Magnuson J.K."/>
            <person name="Chen J."/>
            <person name="Drula E."/>
            <person name="Henrissat B."/>
            <person name="Wiebenga A."/>
            <person name="Lubbers R.J."/>
            <person name="Gomes A.C."/>
            <person name="Makela M.R."/>
            <person name="Stajich J."/>
            <person name="Grigoriev I.V."/>
            <person name="Mortensen U.H."/>
            <person name="De Vries R.P."/>
            <person name="Baker S.E."/>
            <person name="Andersen M.R."/>
        </authorList>
    </citation>
    <scope>NUCLEOTIDE SEQUENCE [LARGE SCALE GENOMIC DNA]</scope>
    <source>
        <strain evidence="4 5">CBS 209.92</strain>
    </source>
</reference>
<dbReference type="InterPro" id="IPR031641">
    <property type="entry name" value="PapA_C"/>
</dbReference>
<dbReference type="SUPFAM" id="SSF52777">
    <property type="entry name" value="CoA-dependent acyltransferases"/>
    <property type="match status" value="1"/>
</dbReference>
<proteinExistence type="predicted"/>